<keyword evidence="2" id="KW-1185">Reference proteome</keyword>
<organism evidence="1 2">
    <name type="scientific">Companilactobacillus huachuanensis</name>
    <dbReference type="NCBI Taxonomy" id="2559914"/>
    <lineage>
        <taxon>Bacteria</taxon>
        <taxon>Bacillati</taxon>
        <taxon>Bacillota</taxon>
        <taxon>Bacilli</taxon>
        <taxon>Lactobacillales</taxon>
        <taxon>Lactobacillaceae</taxon>
        <taxon>Companilactobacillus</taxon>
    </lineage>
</organism>
<proteinExistence type="predicted"/>
<gene>
    <name evidence="1" type="ORF">ACFQAV_05295</name>
</gene>
<dbReference type="EMBL" id="JBHSSF010000012">
    <property type="protein sequence ID" value="MFC6176243.1"/>
    <property type="molecule type" value="Genomic_DNA"/>
</dbReference>
<dbReference type="Proteomes" id="UP001596288">
    <property type="component" value="Unassembled WGS sequence"/>
</dbReference>
<sequence>MERKDSTGRSAIQDILKEDDSNIKRQHGTVDYLDYRIQIYHELKRYFENEAIINDSNISEIENNKVIKEMISYGVLEYIGRGILVDLAWSPNDFLLRQLVLKQGIYSGSTALYLWGLSDEYPYKSFMTFKRGYRLPSTMQEWTKGIIVKQVSNDVLNMFVEKMDVSGTQQKINIYSKERALIDVLREPVGTDVINTAYKRYLKDSKIGVNKLMLAAKKLGALEKVRSRLEIMI</sequence>
<name>A0ABW1RNQ4_9LACO</name>
<reference evidence="2" key="1">
    <citation type="journal article" date="2019" name="Int. J. Syst. Evol. Microbiol.">
        <title>The Global Catalogue of Microorganisms (GCM) 10K type strain sequencing project: providing services to taxonomists for standard genome sequencing and annotation.</title>
        <authorList>
            <consortium name="The Broad Institute Genomics Platform"/>
            <consortium name="The Broad Institute Genome Sequencing Center for Infectious Disease"/>
            <person name="Wu L."/>
            <person name="Ma J."/>
        </authorList>
    </citation>
    <scope>NUCLEOTIDE SEQUENCE [LARGE SCALE GENOMIC DNA]</scope>
    <source>
        <strain evidence="2">CCM 8927</strain>
    </source>
</reference>
<dbReference type="RefSeq" id="WP_137611402.1">
    <property type="nucleotide sequence ID" value="NZ_BJDF01000009.1"/>
</dbReference>
<evidence type="ECO:0000313" key="1">
    <source>
        <dbReference type="EMBL" id="MFC6176243.1"/>
    </source>
</evidence>
<protein>
    <submittedName>
        <fullName evidence="1">Uncharacterized protein</fullName>
    </submittedName>
</protein>
<comment type="caution">
    <text evidence="1">The sequence shown here is derived from an EMBL/GenBank/DDBJ whole genome shotgun (WGS) entry which is preliminary data.</text>
</comment>
<evidence type="ECO:0000313" key="2">
    <source>
        <dbReference type="Proteomes" id="UP001596288"/>
    </source>
</evidence>
<accession>A0ABW1RNQ4</accession>